<evidence type="ECO:0000313" key="2">
    <source>
        <dbReference type="Proteomes" id="UP000001785"/>
    </source>
</evidence>
<organismHost>
    <name type="scientific">Vibrio parahaemolyticus</name>
    <dbReference type="NCBI Taxonomy" id="670"/>
</organismHost>
<evidence type="ECO:0000313" key="1">
    <source>
        <dbReference type="EMBL" id="AAQ64444.1"/>
    </source>
</evidence>
<gene>
    <name evidence="1" type="ORF">KVP40.0376</name>
</gene>
<dbReference type="Proteomes" id="UP000001785">
    <property type="component" value="Segment"/>
</dbReference>
<organism evidence="1 2">
    <name type="scientific">Vibrio phage KVP40 (isolate Vibrio parahaemolyticus/Japan/Matsuzaki/1991)</name>
    <name type="common">KVP40</name>
    <name type="synonym">Bacteriophage KVP40</name>
    <dbReference type="NCBI Taxonomy" id="75320"/>
    <lineage>
        <taxon>Viruses</taxon>
        <taxon>Duplodnaviria</taxon>
        <taxon>Heunggongvirae</taxon>
        <taxon>Uroviricota</taxon>
        <taxon>Caudoviricetes</taxon>
        <taxon>Pantevenvirales</taxon>
        <taxon>Straboviridae</taxon>
        <taxon>Schizotequatrovirus</taxon>
        <taxon>Schizotequatrovirus KVP40</taxon>
    </lineage>
</organism>
<sequence length="182" mass="21300">MGHYYVLRNNMITEYLKKQTKRGVAEFALKHYDIELDKSLTKSKMIEELIAHEIVAQTEVPLECAVIDSETRCDLVDESDAKDAECVDVDSHEHLERVGVVLVDPVDAIKVEIDIEDEFKPKWMPTYRRGDELYQPLSAEIIHDWHIGRRDSHDLKTIEHWVKLRGELLVHERNSNSFTYLR</sequence>
<protein>
    <submittedName>
        <fullName evidence="1">Uncharacterized protein</fullName>
    </submittedName>
</protein>
<dbReference type="EMBL" id="AY283928">
    <property type="protein sequence ID" value="AAQ64444.1"/>
    <property type="molecule type" value="Genomic_DNA"/>
</dbReference>
<dbReference type="GeneID" id="2546037"/>
<dbReference type="RefSeq" id="NP_899621.1">
    <property type="nucleotide sequence ID" value="NC_005083.2"/>
</dbReference>
<reference evidence="1 2" key="1">
    <citation type="journal article" date="2003" name="J. Bacteriol.">
        <title>Complete genome sequence of the broad-host-range vibriophage KVP40: comparative genomics of a T4-related bacteriophage.</title>
        <authorList>
            <person name="Miller E."/>
            <person name="Heidelberg J."/>
            <person name="Eisen J."/>
            <person name="Nelson W."/>
            <person name="Durkin A."/>
            <person name="Ciecko A."/>
            <person name="Feldblyum T."/>
            <person name="White O."/>
            <person name="Paulsen I."/>
            <person name="Nierman W."/>
            <person name="Lee J."/>
            <person name="Szczypinski B."/>
            <person name="Fraser C."/>
        </authorList>
    </citation>
    <scope>NUCLEOTIDE SEQUENCE</scope>
    <source>
        <strain evidence="2">Isolate Vibrio parahaemolyticus/Japan/Matsuzaki /1991</strain>
    </source>
</reference>
<dbReference type="OrthoDB" id="18067at10239"/>
<dbReference type="KEGG" id="vg:2546037"/>
<keyword evidence="2" id="KW-1185">Reference proteome</keyword>
<name>Q6WHC9_BPKVM</name>
<accession>Q6WHC9</accession>
<proteinExistence type="predicted"/>